<proteinExistence type="predicted"/>
<name>A0A929KZM9_9SPHI</name>
<dbReference type="InterPro" id="IPR036942">
    <property type="entry name" value="Beta-barrel_TonB_sf"/>
</dbReference>
<dbReference type="Gene3D" id="2.40.170.20">
    <property type="entry name" value="TonB-dependent receptor, beta-barrel domain"/>
    <property type="match status" value="1"/>
</dbReference>
<reference evidence="6" key="1">
    <citation type="submission" date="2020-10" db="EMBL/GenBank/DDBJ databases">
        <title>Mucilaginibacter mali sp. nov., isolated from rhizosphere soil of apple orchard.</title>
        <authorList>
            <person name="Lee J.-S."/>
            <person name="Kim H.S."/>
            <person name="Kim J.-S."/>
        </authorList>
    </citation>
    <scope>NUCLEOTIDE SEQUENCE</scope>
    <source>
        <strain evidence="6">KCTC 22746</strain>
    </source>
</reference>
<dbReference type="PANTHER" id="PTHR40980:SF4">
    <property type="entry name" value="TONB-DEPENDENT RECEPTOR-LIKE BETA-BARREL DOMAIN-CONTAINING PROTEIN"/>
    <property type="match status" value="1"/>
</dbReference>
<gene>
    <name evidence="6" type="ORF">IRJ16_19810</name>
</gene>
<evidence type="ECO:0000256" key="1">
    <source>
        <dbReference type="ARBA" id="ARBA00004442"/>
    </source>
</evidence>
<accession>A0A929KZM9</accession>
<dbReference type="EMBL" id="JADFFL010000009">
    <property type="protein sequence ID" value="MBE9664137.1"/>
    <property type="molecule type" value="Genomic_DNA"/>
</dbReference>
<dbReference type="SUPFAM" id="SSF56935">
    <property type="entry name" value="Porins"/>
    <property type="match status" value="1"/>
</dbReference>
<keyword evidence="3" id="KW-0998">Cell outer membrane</keyword>
<sequence length="818" mass="90442">MKLINKYITYISILLLSPALAFAQAPAPTGKISGTTVTTAGKPVEFATISLLRAKDSSVVKGALADINGNYKLDRVANGTYIIKATVVGFDKGLSKPFSINASAQAVTIPAITMASSAKALKTVNVQSSRPLIERKLDRTVMNVENSVLAAGNNAMEILERAPGVTVDKDDNITLQGKSGVTVMINDKLTYLSAAQLATYLRSTDGSNIASIEVITNPSAKYDAAGNSGIINIKLKKNREVGSSGSLTVGAGYGNYGKDNQSLTLNHKQGRLNAFGTFSRNDNKNARLMSIVRVVDSVGKRTYFDQTTAMTQSNHNNSYRFGADYDLTSRHTIGFIVNGNWGRYNQNTPTVNRLGSAPGVFNSYVNSLADIRQTNKNFAANINDRIQLDTLGRALSFDLDYSKFVNTSDADYQTLTFLANGQQQIPPILLRNQTPSDIDIRTAKVDYTHPLSKSLKLELGAKFSNVKTDNELNAQIRNNTGNFVNDTTRTNHFVYQERIDAGYVNLGKTYTNTSVQVGLRAEYTSSVGDLITTGQVVPRHYLNFFPSVFINHKVSPKDQLGLSYSRRIDRPTYGNLNPFIFYLDQYTYQQGNAFLRPQYTNAFELNYTWNSTINVALGYSHTSDVITQIILTDPITKASFQTDLNLNVQDSYSVNFNSPFTITKWWTGNANINSFYLNNKSKDLLGANLNSGQLAYQAKISQNLTFIKGYRIELMSQYRSPLKTGIYDILSQYSTDAGVSHTFANKKATIKFSVSDVFNTRRNNINSMYQSVNLQIRQVNESRVSRLTFIYNFGNSKIKARQRQTGADDEKNRASGGN</sequence>
<dbReference type="SUPFAM" id="SSF49452">
    <property type="entry name" value="Starch-binding domain-like"/>
    <property type="match status" value="1"/>
</dbReference>
<feature type="domain" description="Outer membrane protein beta-barrel" evidence="5">
    <location>
        <begin position="387"/>
        <end position="791"/>
    </location>
</feature>
<keyword evidence="6" id="KW-0675">Receptor</keyword>
<comment type="caution">
    <text evidence="6">The sequence shown here is derived from an EMBL/GenBank/DDBJ whole genome shotgun (WGS) entry which is preliminary data.</text>
</comment>
<dbReference type="Pfam" id="PF13620">
    <property type="entry name" value="CarboxypepD_reg"/>
    <property type="match status" value="1"/>
</dbReference>
<evidence type="ECO:0000259" key="5">
    <source>
        <dbReference type="Pfam" id="PF14905"/>
    </source>
</evidence>
<dbReference type="GO" id="GO:0030246">
    <property type="term" value="F:carbohydrate binding"/>
    <property type="evidence" value="ECO:0007669"/>
    <property type="project" value="InterPro"/>
</dbReference>
<feature type="signal peptide" evidence="4">
    <location>
        <begin position="1"/>
        <end position="23"/>
    </location>
</feature>
<keyword evidence="4" id="KW-0732">Signal</keyword>
<dbReference type="AlphaFoldDB" id="A0A929KZM9"/>
<feature type="chain" id="PRO_5037065825" evidence="4">
    <location>
        <begin position="24"/>
        <end position="818"/>
    </location>
</feature>
<dbReference type="RefSeq" id="WP_194113378.1">
    <property type="nucleotide sequence ID" value="NZ_JADFFL010000009.1"/>
</dbReference>
<dbReference type="Proteomes" id="UP000622475">
    <property type="component" value="Unassembled WGS sequence"/>
</dbReference>
<dbReference type="Pfam" id="PF14905">
    <property type="entry name" value="OMP_b-brl_3"/>
    <property type="match status" value="1"/>
</dbReference>
<dbReference type="GO" id="GO:0009279">
    <property type="term" value="C:cell outer membrane"/>
    <property type="evidence" value="ECO:0007669"/>
    <property type="project" value="UniProtKB-SubCell"/>
</dbReference>
<comment type="subcellular location">
    <subcellularLocation>
        <location evidence="1">Cell outer membrane</location>
    </subcellularLocation>
</comment>
<evidence type="ECO:0000256" key="3">
    <source>
        <dbReference type="ARBA" id="ARBA00023237"/>
    </source>
</evidence>
<dbReference type="InterPro" id="IPR037066">
    <property type="entry name" value="Plug_dom_sf"/>
</dbReference>
<organism evidence="6 7">
    <name type="scientific">Mucilaginibacter myungsuensis</name>
    <dbReference type="NCBI Taxonomy" id="649104"/>
    <lineage>
        <taxon>Bacteria</taxon>
        <taxon>Pseudomonadati</taxon>
        <taxon>Bacteroidota</taxon>
        <taxon>Sphingobacteriia</taxon>
        <taxon>Sphingobacteriales</taxon>
        <taxon>Sphingobacteriaceae</taxon>
        <taxon>Mucilaginibacter</taxon>
    </lineage>
</organism>
<keyword evidence="2" id="KW-0472">Membrane</keyword>
<dbReference type="InterPro" id="IPR041700">
    <property type="entry name" value="OMP_b-brl_3"/>
</dbReference>
<dbReference type="Gene3D" id="2.60.40.1120">
    <property type="entry name" value="Carboxypeptidase-like, regulatory domain"/>
    <property type="match status" value="1"/>
</dbReference>
<keyword evidence="7" id="KW-1185">Reference proteome</keyword>
<protein>
    <submittedName>
        <fullName evidence="6">TonB-dependent receptor</fullName>
    </submittedName>
</protein>
<dbReference type="InterPro" id="IPR013784">
    <property type="entry name" value="Carb-bd-like_fold"/>
</dbReference>
<evidence type="ECO:0000256" key="4">
    <source>
        <dbReference type="SAM" id="SignalP"/>
    </source>
</evidence>
<evidence type="ECO:0000313" key="7">
    <source>
        <dbReference type="Proteomes" id="UP000622475"/>
    </source>
</evidence>
<dbReference type="PANTHER" id="PTHR40980">
    <property type="entry name" value="PLUG DOMAIN-CONTAINING PROTEIN"/>
    <property type="match status" value="1"/>
</dbReference>
<evidence type="ECO:0000313" key="6">
    <source>
        <dbReference type="EMBL" id="MBE9664137.1"/>
    </source>
</evidence>
<dbReference type="Gene3D" id="2.170.130.10">
    <property type="entry name" value="TonB-dependent receptor, plug domain"/>
    <property type="match status" value="1"/>
</dbReference>
<evidence type="ECO:0000256" key="2">
    <source>
        <dbReference type="ARBA" id="ARBA00023136"/>
    </source>
</evidence>